<gene>
    <name evidence="3" type="ORF">JYA62_05050</name>
</gene>
<evidence type="ECO:0000313" key="3">
    <source>
        <dbReference type="EMBL" id="MBN3577035.1"/>
    </source>
</evidence>
<protein>
    <submittedName>
        <fullName evidence="3">Response regulator</fullName>
    </submittedName>
</protein>
<dbReference type="SMART" id="SM00448">
    <property type="entry name" value="REC"/>
    <property type="match status" value="1"/>
</dbReference>
<feature type="domain" description="Response regulatory" evidence="2">
    <location>
        <begin position="12"/>
        <end position="133"/>
    </location>
</feature>
<evidence type="ECO:0000313" key="4">
    <source>
        <dbReference type="Proteomes" id="UP000779070"/>
    </source>
</evidence>
<dbReference type="InterPro" id="IPR001789">
    <property type="entry name" value="Sig_transdc_resp-reg_receiver"/>
</dbReference>
<dbReference type="InterPro" id="IPR011006">
    <property type="entry name" value="CheY-like_superfamily"/>
</dbReference>
<dbReference type="PANTHER" id="PTHR43228">
    <property type="entry name" value="TWO-COMPONENT RESPONSE REGULATOR"/>
    <property type="match status" value="1"/>
</dbReference>
<dbReference type="PANTHER" id="PTHR43228:SF1">
    <property type="entry name" value="TWO-COMPONENT RESPONSE REGULATOR ARR22"/>
    <property type="match status" value="1"/>
</dbReference>
<dbReference type="Pfam" id="PF00072">
    <property type="entry name" value="Response_reg"/>
    <property type="match status" value="1"/>
</dbReference>
<accession>A0ABS2ZZ37</accession>
<comment type="caution">
    <text evidence="3">The sequence shown here is derived from an EMBL/GenBank/DDBJ whole genome shotgun (WGS) entry which is preliminary data.</text>
</comment>
<evidence type="ECO:0000259" key="2">
    <source>
        <dbReference type="PROSITE" id="PS50110"/>
    </source>
</evidence>
<sequence>MFGQIQNVSQAGVLIADDSPLVIANLKMLLRESGFSDRLVYTAKNVGSIYKTLREISIDLFICDYRFGKVLTGKQIFEECRYHGLLRPQCAFVMLTSETNREVVRSILEMEPDEYVLKPYSLYAFKKRILRVYRRKQVMSSLLLSAQQCDVSDLEETFSKALKCYPEYATHILRIQGDLYLSQRLKRQAIAHFQACRTKRNSQWATTGHAMALIEMGELNQAQSVLEQWIDDTGKQPSVVSDSIALCCLLRKDQRGAKQALAQALKFSKGNVPRILAYTRLCEIEDNLEEAMSGFALYRQQIANTHHNTLSSAIYALRLKLTVAKAQGCSISMSAQNELHKLMKVDLSENERLALTLVEVHIELHDSNYKVARIKLADLLKNYHQLDLSWLHYLLYLLYETDNYHWFDEVTNWVRNRGIDETPSLEACSLQLMLENQIERSRKRKSTLDRLLWQVDQYAFQSTEKAIGLCIEVFKSRRQCVQVANKLLLLLNREIPKKIGSEEVKKAIFDCQAAISYTSSLRKTERLDALKHLNLAKQKFNRTLSTV</sequence>
<feature type="modified residue" description="4-aspartylphosphate" evidence="1">
    <location>
        <position position="64"/>
    </location>
</feature>
<dbReference type="InterPro" id="IPR052048">
    <property type="entry name" value="ST_Response_Regulator"/>
</dbReference>
<evidence type="ECO:0000256" key="1">
    <source>
        <dbReference type="PROSITE-ProRule" id="PRU00169"/>
    </source>
</evidence>
<dbReference type="RefSeq" id="WP_206369167.1">
    <property type="nucleotide sequence ID" value="NZ_CAWPTM010000099.1"/>
</dbReference>
<keyword evidence="1" id="KW-0597">Phosphoprotein</keyword>
<dbReference type="Gene3D" id="1.25.40.10">
    <property type="entry name" value="Tetratricopeptide repeat domain"/>
    <property type="match status" value="1"/>
</dbReference>
<dbReference type="SUPFAM" id="SSF52172">
    <property type="entry name" value="CheY-like"/>
    <property type="match status" value="1"/>
</dbReference>
<proteinExistence type="predicted"/>
<dbReference type="Proteomes" id="UP000779070">
    <property type="component" value="Unassembled WGS sequence"/>
</dbReference>
<keyword evidence="4" id="KW-1185">Reference proteome</keyword>
<dbReference type="Gene3D" id="3.40.50.2300">
    <property type="match status" value="1"/>
</dbReference>
<dbReference type="PROSITE" id="PS50110">
    <property type="entry name" value="RESPONSE_REGULATORY"/>
    <property type="match status" value="1"/>
</dbReference>
<dbReference type="SUPFAM" id="SSF48452">
    <property type="entry name" value="TPR-like"/>
    <property type="match status" value="1"/>
</dbReference>
<name>A0ABS2ZZ37_9VIBR</name>
<dbReference type="EMBL" id="JAFHLB010000004">
    <property type="protein sequence ID" value="MBN3577035.1"/>
    <property type="molecule type" value="Genomic_DNA"/>
</dbReference>
<reference evidence="3 4" key="1">
    <citation type="submission" date="2021-02" db="EMBL/GenBank/DDBJ databases">
        <title>Draft Genome Sequences of 5 Vibrio neptunius Strains Isolated From of Bivalve Hatcheries.</title>
        <authorList>
            <person name="Galvis F."/>
            <person name="Barja J.L."/>
            <person name="Lemos M.L."/>
            <person name="Balado M."/>
        </authorList>
    </citation>
    <scope>NUCLEOTIDE SEQUENCE [LARGE SCALE GENOMIC DNA]</scope>
    <source>
        <strain evidence="3 4">PP-145.98</strain>
    </source>
</reference>
<organism evidence="3 4">
    <name type="scientific">Vibrio neptunius</name>
    <dbReference type="NCBI Taxonomy" id="170651"/>
    <lineage>
        <taxon>Bacteria</taxon>
        <taxon>Pseudomonadati</taxon>
        <taxon>Pseudomonadota</taxon>
        <taxon>Gammaproteobacteria</taxon>
        <taxon>Vibrionales</taxon>
        <taxon>Vibrionaceae</taxon>
        <taxon>Vibrio</taxon>
    </lineage>
</organism>
<dbReference type="InterPro" id="IPR011990">
    <property type="entry name" value="TPR-like_helical_dom_sf"/>
</dbReference>